<protein>
    <submittedName>
        <fullName evidence="1">Uncharacterized protein</fullName>
    </submittedName>
</protein>
<name>A0A6M3L2D3_9ZZZZ</name>
<dbReference type="AlphaFoldDB" id="A0A6M3L2D3"/>
<evidence type="ECO:0000313" key="1">
    <source>
        <dbReference type="EMBL" id="QJA88767.1"/>
    </source>
</evidence>
<proteinExistence type="predicted"/>
<accession>A0A6M3L2D3</accession>
<reference evidence="1" key="1">
    <citation type="submission" date="2020-03" db="EMBL/GenBank/DDBJ databases">
        <title>The deep terrestrial virosphere.</title>
        <authorList>
            <person name="Holmfeldt K."/>
            <person name="Nilsson E."/>
            <person name="Simone D."/>
            <person name="Lopez-Fernandez M."/>
            <person name="Wu X."/>
            <person name="de Brujin I."/>
            <person name="Lundin D."/>
            <person name="Andersson A."/>
            <person name="Bertilsson S."/>
            <person name="Dopson M."/>
        </authorList>
    </citation>
    <scope>NUCLEOTIDE SEQUENCE</scope>
    <source>
        <strain evidence="1">MM415B02689</strain>
    </source>
</reference>
<dbReference type="EMBL" id="MT142803">
    <property type="protein sequence ID" value="QJA88767.1"/>
    <property type="molecule type" value="Genomic_DNA"/>
</dbReference>
<dbReference type="InterPro" id="IPR056209">
    <property type="entry name" value="SU10_adaptor"/>
</dbReference>
<dbReference type="Pfam" id="PF24175">
    <property type="entry name" value="SU10_adaptor"/>
    <property type="match status" value="1"/>
</dbReference>
<sequence>MTITAAELLSQGNTRTGKSETTIDYYIKAWVHALTMKGIEVEAENEITLIDDTPNYDISSYLYKKIKTVSIIDSSSNPRPPLTEISFYQYKVKLSQNHSKCEPKEYALFNNVLYLMPQPNATAYPTMKVAGPVMHADSTTISYPDRYRECGIEFICFKIWEKYGQANTFGKTHFDLYTNELNGLLAFESSRKKVVPRYSDI</sequence>
<gene>
    <name evidence="1" type="ORF">MM415B02689_0001</name>
</gene>
<organism evidence="1">
    <name type="scientific">viral metagenome</name>
    <dbReference type="NCBI Taxonomy" id="1070528"/>
    <lineage>
        <taxon>unclassified sequences</taxon>
        <taxon>metagenomes</taxon>
        <taxon>organismal metagenomes</taxon>
    </lineage>
</organism>